<evidence type="ECO:0000313" key="8">
    <source>
        <dbReference type="EMBL" id="KAK0618883.1"/>
    </source>
</evidence>
<dbReference type="GO" id="GO:0016740">
    <property type="term" value="F:transferase activity"/>
    <property type="evidence" value="ECO:0007669"/>
    <property type="project" value="UniProtKB-KW"/>
</dbReference>
<feature type="domain" description="Aromatic amino acid beta-eliminating lyase/threonine aldolase" evidence="7">
    <location>
        <begin position="43"/>
        <end position="340"/>
    </location>
</feature>
<dbReference type="Gene3D" id="3.40.640.10">
    <property type="entry name" value="Type I PLP-dependent aspartate aminotransferase-like (Major domain)"/>
    <property type="match status" value="1"/>
</dbReference>
<feature type="compositionally biased region" description="Polar residues" evidence="6">
    <location>
        <begin position="1"/>
        <end position="21"/>
    </location>
</feature>
<accession>A0AA39WNW4</accession>
<evidence type="ECO:0000256" key="2">
    <source>
        <dbReference type="ARBA" id="ARBA00006966"/>
    </source>
</evidence>
<dbReference type="EMBL" id="JAULSU010000004">
    <property type="protein sequence ID" value="KAK0618883.1"/>
    <property type="molecule type" value="Genomic_DNA"/>
</dbReference>
<gene>
    <name evidence="8" type="ORF">B0T14DRAFT_429920</name>
</gene>
<evidence type="ECO:0000256" key="4">
    <source>
        <dbReference type="ARBA" id="ARBA00023239"/>
    </source>
</evidence>
<evidence type="ECO:0000313" key="9">
    <source>
        <dbReference type="Proteomes" id="UP001175000"/>
    </source>
</evidence>
<dbReference type="InterPro" id="IPR015424">
    <property type="entry name" value="PyrdxlP-dep_Trfase"/>
</dbReference>
<dbReference type="SUPFAM" id="SSF53383">
    <property type="entry name" value="PLP-dependent transferases"/>
    <property type="match status" value="1"/>
</dbReference>
<dbReference type="GO" id="GO:0005829">
    <property type="term" value="C:cytosol"/>
    <property type="evidence" value="ECO:0007669"/>
    <property type="project" value="TreeGrafter"/>
</dbReference>
<comment type="similarity">
    <text evidence="2">Belongs to the threonine aldolase family.</text>
</comment>
<comment type="cofactor">
    <cofactor evidence="1">
        <name>pyridoxal 5'-phosphate</name>
        <dbReference type="ChEBI" id="CHEBI:597326"/>
    </cofactor>
</comment>
<comment type="caution">
    <text evidence="8">The sequence shown here is derived from an EMBL/GenBank/DDBJ whole genome shotgun (WGS) entry which is preliminary data.</text>
</comment>
<dbReference type="GO" id="GO:0006545">
    <property type="term" value="P:glycine biosynthetic process"/>
    <property type="evidence" value="ECO:0007669"/>
    <property type="project" value="TreeGrafter"/>
</dbReference>
<keyword evidence="8" id="KW-0808">Transferase</keyword>
<dbReference type="AlphaFoldDB" id="A0AA39WNW4"/>
<dbReference type="FunFam" id="3.40.640.10:FF:000030">
    <property type="entry name" value="Low-specificity L-threonine aldolase"/>
    <property type="match status" value="1"/>
</dbReference>
<keyword evidence="9" id="KW-1185">Reference proteome</keyword>
<evidence type="ECO:0000256" key="6">
    <source>
        <dbReference type="SAM" id="MobiDB-lite"/>
    </source>
</evidence>
<evidence type="ECO:0000259" key="7">
    <source>
        <dbReference type="Pfam" id="PF01212"/>
    </source>
</evidence>
<dbReference type="GO" id="GO:0008732">
    <property type="term" value="F:L-allo-threonine aldolase activity"/>
    <property type="evidence" value="ECO:0007669"/>
    <property type="project" value="TreeGrafter"/>
</dbReference>
<keyword evidence="4" id="KW-0456">Lyase</keyword>
<sequence>MTQTASNRGFGTKQCPGTPNRQEPESADAVSWGDAERTGTAYDFRTDAVTTPSLNQLAAITHATLNDDVFGEDRTTTLFESQMASLCGVETAAFVISGTMANQLAIAALSNHAPPTGILASSSSHVLNFEAGGIAHLTGAMSQPVTPSNGLYLTLADIQSRAKLDPFNTTTLTLCPTRILSLENTSHGNPIPLSELRAIKSWATQNNIQVHVDGARIWHAVAADPERYGTLSEIASCADALTVSFAKGIGAPIGAMVVGSKEVVSRVKRLRQSIGGGVRKVGILAAAAREAMRENWGEGETDERGVLGRVHEMARRVEGMWMEKGGGLARKTETNMVWLDLGRVDAKVLNEMAWRRGLLVAAPRLVMHHQICDRAVELLGDVFDEVLVRVAGEDGAPTSGRGVASKGCVLE</sequence>
<keyword evidence="3" id="KW-0663">Pyridoxal phosphate</keyword>
<evidence type="ECO:0000256" key="3">
    <source>
        <dbReference type="ARBA" id="ARBA00022898"/>
    </source>
</evidence>
<feature type="region of interest" description="Disordered" evidence="6">
    <location>
        <begin position="1"/>
        <end position="33"/>
    </location>
</feature>
<dbReference type="InterPro" id="IPR001597">
    <property type="entry name" value="ArAA_b-elim_lyase/Thr_aldolase"/>
</dbReference>
<dbReference type="InterPro" id="IPR023603">
    <property type="entry name" value="Low_specificity_L-TA-like"/>
</dbReference>
<protein>
    <submittedName>
        <fullName evidence="8">Pyridoxal phosphate-dependent transferase</fullName>
    </submittedName>
</protein>
<dbReference type="PANTHER" id="PTHR48097:SF9">
    <property type="entry name" value="L-THREONINE ALDOLASE"/>
    <property type="match status" value="1"/>
</dbReference>
<reference evidence="8" key="1">
    <citation type="submission" date="2023-06" db="EMBL/GenBank/DDBJ databases">
        <title>Genome-scale phylogeny and comparative genomics of the fungal order Sordariales.</title>
        <authorList>
            <consortium name="Lawrence Berkeley National Laboratory"/>
            <person name="Hensen N."/>
            <person name="Bonometti L."/>
            <person name="Westerberg I."/>
            <person name="Brannstrom I.O."/>
            <person name="Guillou S."/>
            <person name="Cros-Aarteil S."/>
            <person name="Calhoun S."/>
            <person name="Haridas S."/>
            <person name="Kuo A."/>
            <person name="Mondo S."/>
            <person name="Pangilinan J."/>
            <person name="Riley R."/>
            <person name="Labutti K."/>
            <person name="Andreopoulos B."/>
            <person name="Lipzen A."/>
            <person name="Chen C."/>
            <person name="Yanf M."/>
            <person name="Daum C."/>
            <person name="Ng V."/>
            <person name="Clum A."/>
            <person name="Steindorff A."/>
            <person name="Ohm R."/>
            <person name="Martin F."/>
            <person name="Silar P."/>
            <person name="Natvig D."/>
            <person name="Lalanne C."/>
            <person name="Gautier V."/>
            <person name="Ament-Velasquez S.L."/>
            <person name="Kruys A."/>
            <person name="Hutchinson M.I."/>
            <person name="Powell A.J."/>
            <person name="Barry K."/>
            <person name="Miller A.N."/>
            <person name="Grigoriev I.V."/>
            <person name="Debuchy R."/>
            <person name="Gladieux P."/>
            <person name="Thoren M.H."/>
            <person name="Johannesson H."/>
        </authorList>
    </citation>
    <scope>NUCLEOTIDE SEQUENCE</scope>
    <source>
        <strain evidence="8">CBS 606.72</strain>
    </source>
</reference>
<organism evidence="8 9">
    <name type="scientific">Immersiella caudata</name>
    <dbReference type="NCBI Taxonomy" id="314043"/>
    <lineage>
        <taxon>Eukaryota</taxon>
        <taxon>Fungi</taxon>
        <taxon>Dikarya</taxon>
        <taxon>Ascomycota</taxon>
        <taxon>Pezizomycotina</taxon>
        <taxon>Sordariomycetes</taxon>
        <taxon>Sordariomycetidae</taxon>
        <taxon>Sordariales</taxon>
        <taxon>Lasiosphaeriaceae</taxon>
        <taxon>Immersiella</taxon>
    </lineage>
</organism>
<dbReference type="Proteomes" id="UP001175000">
    <property type="component" value="Unassembled WGS sequence"/>
</dbReference>
<feature type="modified residue" description="N6-(pyridoxal phosphate)lysine" evidence="5">
    <location>
        <position position="247"/>
    </location>
</feature>
<name>A0AA39WNW4_9PEZI</name>
<dbReference type="PIRSF" id="PIRSF017617">
    <property type="entry name" value="Thr_aldolase"/>
    <property type="match status" value="1"/>
</dbReference>
<dbReference type="Pfam" id="PF01212">
    <property type="entry name" value="Beta_elim_lyase"/>
    <property type="match status" value="1"/>
</dbReference>
<proteinExistence type="inferred from homology"/>
<evidence type="ECO:0000256" key="1">
    <source>
        <dbReference type="ARBA" id="ARBA00001933"/>
    </source>
</evidence>
<evidence type="ECO:0000256" key="5">
    <source>
        <dbReference type="PIRSR" id="PIRSR017617-1"/>
    </source>
</evidence>
<dbReference type="PANTHER" id="PTHR48097">
    <property type="entry name" value="L-THREONINE ALDOLASE-RELATED"/>
    <property type="match status" value="1"/>
</dbReference>
<dbReference type="GO" id="GO:0006567">
    <property type="term" value="P:L-threonine catabolic process"/>
    <property type="evidence" value="ECO:0007669"/>
    <property type="project" value="TreeGrafter"/>
</dbReference>
<dbReference type="InterPro" id="IPR015421">
    <property type="entry name" value="PyrdxlP-dep_Trfase_major"/>
</dbReference>